<feature type="chain" id="PRO_5045046949" evidence="2">
    <location>
        <begin position="23"/>
        <end position="164"/>
    </location>
</feature>
<feature type="compositionally biased region" description="Basic and acidic residues" evidence="1">
    <location>
        <begin position="124"/>
        <end position="134"/>
    </location>
</feature>
<sequence length="164" mass="17976">MPLHTSIHLSIISALQLAFAQGVEDPSQRPPPRRQPNIGSWPATWLASSAPPFPRPRTGSRSWSSAAARPLIIHSPANWSMFNASTPIAQMPNPNVAQIMAGSSADMFRASCHYARWSSDEDSINDKSDDRDSIEYQPPGQGNYGHVESGRAVEFEFSDSSGRR</sequence>
<evidence type="ECO:0000313" key="4">
    <source>
        <dbReference type="Proteomes" id="UP000774617"/>
    </source>
</evidence>
<keyword evidence="4" id="KW-1185">Reference proteome</keyword>
<reference evidence="3 4" key="1">
    <citation type="journal article" date="2021" name="Nat. Commun.">
        <title>Genetic determinants of endophytism in the Arabidopsis root mycobiome.</title>
        <authorList>
            <person name="Mesny F."/>
            <person name="Miyauchi S."/>
            <person name="Thiergart T."/>
            <person name="Pickel B."/>
            <person name="Atanasova L."/>
            <person name="Karlsson M."/>
            <person name="Huettel B."/>
            <person name="Barry K.W."/>
            <person name="Haridas S."/>
            <person name="Chen C."/>
            <person name="Bauer D."/>
            <person name="Andreopoulos W."/>
            <person name="Pangilinan J."/>
            <person name="LaButti K."/>
            <person name="Riley R."/>
            <person name="Lipzen A."/>
            <person name="Clum A."/>
            <person name="Drula E."/>
            <person name="Henrissat B."/>
            <person name="Kohler A."/>
            <person name="Grigoriev I.V."/>
            <person name="Martin F.M."/>
            <person name="Hacquard S."/>
        </authorList>
    </citation>
    <scope>NUCLEOTIDE SEQUENCE [LARGE SCALE GENOMIC DNA]</scope>
    <source>
        <strain evidence="3 4">MPI-SDFR-AT-0080</strain>
    </source>
</reference>
<protein>
    <submittedName>
        <fullName evidence="3">Uncharacterized protein</fullName>
    </submittedName>
</protein>
<feature type="region of interest" description="Disordered" evidence="1">
    <location>
        <begin position="119"/>
        <end position="164"/>
    </location>
</feature>
<comment type="caution">
    <text evidence="3">The sequence shown here is derived from an EMBL/GenBank/DDBJ whole genome shotgun (WGS) entry which is preliminary data.</text>
</comment>
<dbReference type="EMBL" id="JAGTJR010000007">
    <property type="protein sequence ID" value="KAH7057356.1"/>
    <property type="molecule type" value="Genomic_DNA"/>
</dbReference>
<evidence type="ECO:0000313" key="3">
    <source>
        <dbReference type="EMBL" id="KAH7057356.1"/>
    </source>
</evidence>
<organism evidence="3 4">
    <name type="scientific">Macrophomina phaseolina</name>
    <dbReference type="NCBI Taxonomy" id="35725"/>
    <lineage>
        <taxon>Eukaryota</taxon>
        <taxon>Fungi</taxon>
        <taxon>Dikarya</taxon>
        <taxon>Ascomycota</taxon>
        <taxon>Pezizomycotina</taxon>
        <taxon>Dothideomycetes</taxon>
        <taxon>Dothideomycetes incertae sedis</taxon>
        <taxon>Botryosphaeriales</taxon>
        <taxon>Botryosphaeriaceae</taxon>
        <taxon>Macrophomina</taxon>
    </lineage>
</organism>
<proteinExistence type="predicted"/>
<accession>A0ABQ8GJC3</accession>
<gene>
    <name evidence="3" type="ORF">B0J12DRAFT_697217</name>
</gene>
<keyword evidence="2" id="KW-0732">Signal</keyword>
<name>A0ABQ8GJC3_9PEZI</name>
<evidence type="ECO:0000256" key="2">
    <source>
        <dbReference type="SAM" id="SignalP"/>
    </source>
</evidence>
<evidence type="ECO:0000256" key="1">
    <source>
        <dbReference type="SAM" id="MobiDB-lite"/>
    </source>
</evidence>
<feature type="region of interest" description="Disordered" evidence="1">
    <location>
        <begin position="23"/>
        <end position="65"/>
    </location>
</feature>
<feature type="signal peptide" evidence="2">
    <location>
        <begin position="1"/>
        <end position="22"/>
    </location>
</feature>
<dbReference type="Proteomes" id="UP000774617">
    <property type="component" value="Unassembled WGS sequence"/>
</dbReference>